<dbReference type="InterPro" id="IPR013785">
    <property type="entry name" value="Aldolase_TIM"/>
</dbReference>
<dbReference type="GO" id="GO:0019877">
    <property type="term" value="P:diaminopimelate biosynthetic process"/>
    <property type="evidence" value="ECO:0007669"/>
    <property type="project" value="UniProtKB-UniRule"/>
</dbReference>
<keyword evidence="5 12" id="KW-0963">Cytoplasm</keyword>
<dbReference type="PROSITE" id="PS00666">
    <property type="entry name" value="DHDPS_2"/>
    <property type="match status" value="1"/>
</dbReference>
<dbReference type="GO" id="GO:0009089">
    <property type="term" value="P:lysine biosynthetic process via diaminopimelate"/>
    <property type="evidence" value="ECO:0007669"/>
    <property type="project" value="UniProtKB-UniRule"/>
</dbReference>
<evidence type="ECO:0000256" key="4">
    <source>
        <dbReference type="ARBA" id="ARBA00012086"/>
    </source>
</evidence>
<dbReference type="CDD" id="cd00950">
    <property type="entry name" value="DHDPS"/>
    <property type="match status" value="1"/>
</dbReference>
<feature type="binding site" evidence="12 15">
    <location>
        <position position="51"/>
    </location>
    <ligand>
        <name>pyruvate</name>
        <dbReference type="ChEBI" id="CHEBI:15361"/>
    </ligand>
</feature>
<evidence type="ECO:0000313" key="16">
    <source>
        <dbReference type="EMBL" id="PJJ76228.1"/>
    </source>
</evidence>
<reference evidence="16 17" key="1">
    <citation type="submission" date="2017-11" db="EMBL/GenBank/DDBJ databases">
        <title>Genomic Encyclopedia of Archaeal and Bacterial Type Strains, Phase II (KMG-II): From Individual Species to Whole Genera.</title>
        <authorList>
            <person name="Goeker M."/>
        </authorList>
    </citation>
    <scope>NUCLEOTIDE SEQUENCE [LARGE SCALE GENOMIC DNA]</scope>
    <source>
        <strain evidence="16 17">DSM 27268</strain>
    </source>
</reference>
<protein>
    <recommendedName>
        <fullName evidence="4 12">4-hydroxy-tetrahydrodipicolinate synthase</fullName>
        <shortName evidence="12">HTPA synthase</shortName>
        <ecNumber evidence="4 12">4.3.3.7</ecNumber>
    </recommendedName>
</protein>
<feature type="active site" description="Schiff-base intermediate with substrate" evidence="12 14">
    <location>
        <position position="167"/>
    </location>
</feature>
<comment type="subunit">
    <text evidence="12">Homotetramer; dimer of dimers.</text>
</comment>
<comment type="pathway">
    <text evidence="2 12">Amino-acid biosynthesis; L-lysine biosynthesis via DAP pathway; (S)-tetrahydrodipicolinate from L-aspartate: step 3/4.</text>
</comment>
<dbReference type="NCBIfam" id="TIGR00674">
    <property type="entry name" value="dapA"/>
    <property type="match status" value="1"/>
</dbReference>
<keyword evidence="6 12" id="KW-0028">Amino-acid biosynthesis</keyword>
<dbReference type="GO" id="GO:0005829">
    <property type="term" value="C:cytosol"/>
    <property type="evidence" value="ECO:0007669"/>
    <property type="project" value="TreeGrafter"/>
</dbReference>
<dbReference type="InterPro" id="IPR020625">
    <property type="entry name" value="Schiff_base-form_aldolases_AS"/>
</dbReference>
<dbReference type="InterPro" id="IPR005263">
    <property type="entry name" value="DapA"/>
</dbReference>
<evidence type="ECO:0000256" key="3">
    <source>
        <dbReference type="ARBA" id="ARBA00007592"/>
    </source>
</evidence>
<keyword evidence="10 12" id="KW-0704">Schiff base</keyword>
<dbReference type="Pfam" id="PF00701">
    <property type="entry name" value="DHDPS"/>
    <property type="match status" value="1"/>
</dbReference>
<dbReference type="OrthoDB" id="9782828at2"/>
<evidence type="ECO:0000256" key="12">
    <source>
        <dbReference type="HAMAP-Rule" id="MF_00418"/>
    </source>
</evidence>
<evidence type="ECO:0000256" key="5">
    <source>
        <dbReference type="ARBA" id="ARBA00022490"/>
    </source>
</evidence>
<organism evidence="16 17">
    <name type="scientific">Thermoflavifilum aggregans</name>
    <dbReference type="NCBI Taxonomy" id="454188"/>
    <lineage>
        <taxon>Bacteria</taxon>
        <taxon>Pseudomonadati</taxon>
        <taxon>Bacteroidota</taxon>
        <taxon>Chitinophagia</taxon>
        <taxon>Chitinophagales</taxon>
        <taxon>Chitinophagaceae</taxon>
        <taxon>Thermoflavifilum</taxon>
    </lineage>
</organism>
<feature type="active site" description="Proton donor/acceptor" evidence="12 14">
    <location>
        <position position="139"/>
    </location>
</feature>
<evidence type="ECO:0000256" key="6">
    <source>
        <dbReference type="ARBA" id="ARBA00022605"/>
    </source>
</evidence>
<evidence type="ECO:0000256" key="15">
    <source>
        <dbReference type="PIRSR" id="PIRSR001365-2"/>
    </source>
</evidence>
<name>A0A2M9CWP9_9BACT</name>
<comment type="catalytic activity">
    <reaction evidence="11 12">
        <text>L-aspartate 4-semialdehyde + pyruvate = (2S,4S)-4-hydroxy-2,3,4,5-tetrahydrodipicolinate + H2O + H(+)</text>
        <dbReference type="Rhea" id="RHEA:34171"/>
        <dbReference type="ChEBI" id="CHEBI:15361"/>
        <dbReference type="ChEBI" id="CHEBI:15377"/>
        <dbReference type="ChEBI" id="CHEBI:15378"/>
        <dbReference type="ChEBI" id="CHEBI:67139"/>
        <dbReference type="ChEBI" id="CHEBI:537519"/>
        <dbReference type="EC" id="4.3.3.7"/>
    </reaction>
</comment>
<dbReference type="SMART" id="SM01130">
    <property type="entry name" value="DHDPS"/>
    <property type="match status" value="1"/>
</dbReference>
<comment type="caution">
    <text evidence="16">The sequence shown here is derived from an EMBL/GenBank/DDBJ whole genome shotgun (WGS) entry which is preliminary data.</text>
</comment>
<dbReference type="EMBL" id="PGFG01000001">
    <property type="protein sequence ID" value="PJJ76228.1"/>
    <property type="molecule type" value="Genomic_DNA"/>
</dbReference>
<feature type="site" description="Part of a proton relay during catalysis" evidence="12">
    <location>
        <position position="50"/>
    </location>
</feature>
<keyword evidence="9 12" id="KW-0456">Lyase</keyword>
<evidence type="ECO:0000313" key="17">
    <source>
        <dbReference type="Proteomes" id="UP000230000"/>
    </source>
</evidence>
<dbReference type="AlphaFoldDB" id="A0A2M9CWP9"/>
<comment type="function">
    <text evidence="1 12">Catalyzes the condensation of (S)-aspartate-beta-semialdehyde [(S)-ASA] and pyruvate to 4-hydroxy-tetrahydrodipicolinate (HTPA).</text>
</comment>
<evidence type="ECO:0000256" key="2">
    <source>
        <dbReference type="ARBA" id="ARBA00005120"/>
    </source>
</evidence>
<dbReference type="PANTHER" id="PTHR12128">
    <property type="entry name" value="DIHYDRODIPICOLINATE SYNTHASE"/>
    <property type="match status" value="1"/>
</dbReference>
<dbReference type="GO" id="GO:0008840">
    <property type="term" value="F:4-hydroxy-tetrahydrodipicolinate synthase activity"/>
    <property type="evidence" value="ECO:0007669"/>
    <property type="project" value="UniProtKB-UniRule"/>
</dbReference>
<keyword evidence="17" id="KW-1185">Reference proteome</keyword>
<evidence type="ECO:0000256" key="1">
    <source>
        <dbReference type="ARBA" id="ARBA00003294"/>
    </source>
</evidence>
<comment type="caution">
    <text evidence="12">Was originally thought to be a dihydrodipicolinate synthase (DHDPS), catalyzing the condensation of (S)-aspartate-beta-semialdehyde [(S)-ASA] and pyruvate to dihydrodipicolinate (DHDP). However, it was shown in E.coli that the product of the enzymatic reaction is not dihydrodipicolinate but in fact (4S)-4-hydroxy-2,3,4,5-tetrahydro-(2S)-dipicolinic acid (HTPA), and that the consecutive dehydration reaction leading to DHDP is not spontaneous but catalyzed by DapB.</text>
</comment>
<comment type="similarity">
    <text evidence="3 12 13">Belongs to the DapA family.</text>
</comment>
<feature type="binding site" evidence="12 15">
    <location>
        <position position="209"/>
    </location>
    <ligand>
        <name>pyruvate</name>
        <dbReference type="ChEBI" id="CHEBI:15361"/>
    </ligand>
</feature>
<dbReference type="RefSeq" id="WP_100314742.1">
    <property type="nucleotide sequence ID" value="NZ_PGFG01000001.1"/>
</dbReference>
<dbReference type="EC" id="4.3.3.7" evidence="4 12"/>
<dbReference type="Gene3D" id="3.20.20.70">
    <property type="entry name" value="Aldolase class I"/>
    <property type="match status" value="1"/>
</dbReference>
<dbReference type="Proteomes" id="UP000230000">
    <property type="component" value="Unassembled WGS sequence"/>
</dbReference>
<dbReference type="PIRSF" id="PIRSF001365">
    <property type="entry name" value="DHDPS"/>
    <property type="match status" value="1"/>
</dbReference>
<dbReference type="InterPro" id="IPR002220">
    <property type="entry name" value="DapA-like"/>
</dbReference>
<dbReference type="HAMAP" id="MF_00418">
    <property type="entry name" value="DapA"/>
    <property type="match status" value="1"/>
</dbReference>
<dbReference type="PRINTS" id="PR00146">
    <property type="entry name" value="DHPICSNTHASE"/>
</dbReference>
<dbReference type="UniPathway" id="UPA00034">
    <property type="reaction ID" value="UER00017"/>
</dbReference>
<evidence type="ECO:0000256" key="10">
    <source>
        <dbReference type="ARBA" id="ARBA00023270"/>
    </source>
</evidence>
<comment type="subcellular location">
    <subcellularLocation>
        <location evidence="12">Cytoplasm</location>
    </subcellularLocation>
</comment>
<evidence type="ECO:0000256" key="8">
    <source>
        <dbReference type="ARBA" id="ARBA00023154"/>
    </source>
</evidence>
<keyword evidence="8 12" id="KW-0457">Lysine biosynthesis</keyword>
<dbReference type="PANTHER" id="PTHR12128:SF66">
    <property type="entry name" value="4-HYDROXY-2-OXOGLUTARATE ALDOLASE, MITOCHONDRIAL"/>
    <property type="match status" value="1"/>
</dbReference>
<evidence type="ECO:0000256" key="13">
    <source>
        <dbReference type="PIRNR" id="PIRNR001365"/>
    </source>
</evidence>
<proteinExistence type="inferred from homology"/>
<evidence type="ECO:0000256" key="9">
    <source>
        <dbReference type="ARBA" id="ARBA00023239"/>
    </source>
</evidence>
<evidence type="ECO:0000256" key="11">
    <source>
        <dbReference type="ARBA" id="ARBA00047836"/>
    </source>
</evidence>
<gene>
    <name evidence="12" type="primary">dapA</name>
    <name evidence="16" type="ORF">BXY57_1836</name>
</gene>
<feature type="site" description="Part of a proton relay during catalysis" evidence="12">
    <location>
        <position position="113"/>
    </location>
</feature>
<accession>A0A2M9CWP9</accession>
<keyword evidence="7 12" id="KW-0220">Diaminopimelate biosynthesis</keyword>
<dbReference type="SUPFAM" id="SSF51569">
    <property type="entry name" value="Aldolase"/>
    <property type="match status" value="1"/>
</dbReference>
<evidence type="ECO:0000256" key="7">
    <source>
        <dbReference type="ARBA" id="ARBA00022915"/>
    </source>
</evidence>
<evidence type="ECO:0000256" key="14">
    <source>
        <dbReference type="PIRSR" id="PIRSR001365-1"/>
    </source>
</evidence>
<sequence length="300" mass="33032">MSDIQEMLRGTGVAIVTPFNARLEVDYPALERIIEYVIQGGVNYIVSLGTTGETPTLSAEEKTEIILFTFEKVAGRVPVVVGLGDYHTADVVKRLKTCPLDQAIAVLSVSPYYNKPSQEGLYQHYKAIAEASPKPVIIYNVPGRTGRNVSVQTILRLAELDNIVGVKEASGDLQQCMELAKHKPHDFVLLSGDDALALAQIACGFEGVISVAANCFPREMSELIRFALAERFSEARQLHYRLLDAFQMMFAENNPAGIKAFMAEAGLCENMLRLPLVPVSASLHQQIRDYMRAFQGVPTK</sequence>